<reference evidence="2 3" key="1">
    <citation type="journal article" date="2019" name="Nat. Ecol. Evol.">
        <title>Megaphylogeny resolves global patterns of mushroom evolution.</title>
        <authorList>
            <person name="Varga T."/>
            <person name="Krizsan K."/>
            <person name="Foldi C."/>
            <person name="Dima B."/>
            <person name="Sanchez-Garcia M."/>
            <person name="Sanchez-Ramirez S."/>
            <person name="Szollosi G.J."/>
            <person name="Szarkandi J.G."/>
            <person name="Papp V."/>
            <person name="Albert L."/>
            <person name="Andreopoulos W."/>
            <person name="Angelini C."/>
            <person name="Antonin V."/>
            <person name="Barry K.W."/>
            <person name="Bougher N.L."/>
            <person name="Buchanan P."/>
            <person name="Buyck B."/>
            <person name="Bense V."/>
            <person name="Catcheside P."/>
            <person name="Chovatia M."/>
            <person name="Cooper J."/>
            <person name="Damon W."/>
            <person name="Desjardin D."/>
            <person name="Finy P."/>
            <person name="Geml J."/>
            <person name="Haridas S."/>
            <person name="Hughes K."/>
            <person name="Justo A."/>
            <person name="Karasinski D."/>
            <person name="Kautmanova I."/>
            <person name="Kiss B."/>
            <person name="Kocsube S."/>
            <person name="Kotiranta H."/>
            <person name="LaButti K.M."/>
            <person name="Lechner B.E."/>
            <person name="Liimatainen K."/>
            <person name="Lipzen A."/>
            <person name="Lukacs Z."/>
            <person name="Mihaltcheva S."/>
            <person name="Morgado L.N."/>
            <person name="Niskanen T."/>
            <person name="Noordeloos M.E."/>
            <person name="Ohm R.A."/>
            <person name="Ortiz-Santana B."/>
            <person name="Ovrebo C."/>
            <person name="Racz N."/>
            <person name="Riley R."/>
            <person name="Savchenko A."/>
            <person name="Shiryaev A."/>
            <person name="Soop K."/>
            <person name="Spirin V."/>
            <person name="Szebenyi C."/>
            <person name="Tomsovsky M."/>
            <person name="Tulloss R.E."/>
            <person name="Uehling J."/>
            <person name="Grigoriev I.V."/>
            <person name="Vagvolgyi C."/>
            <person name="Papp T."/>
            <person name="Martin F.M."/>
            <person name="Miettinen O."/>
            <person name="Hibbett D.S."/>
            <person name="Nagy L.G."/>
        </authorList>
    </citation>
    <scope>NUCLEOTIDE SEQUENCE [LARGE SCALE GENOMIC DNA]</scope>
    <source>
        <strain evidence="2 3">FP101781</strain>
    </source>
</reference>
<evidence type="ECO:0000256" key="1">
    <source>
        <dbReference type="SAM" id="MobiDB-lite"/>
    </source>
</evidence>
<gene>
    <name evidence="2" type="ORF">FA13DRAFT_1740988</name>
</gene>
<dbReference type="EMBL" id="QPFP01000091">
    <property type="protein sequence ID" value="TEB22457.1"/>
    <property type="molecule type" value="Genomic_DNA"/>
</dbReference>
<feature type="compositionally biased region" description="Basic and acidic residues" evidence="1">
    <location>
        <begin position="61"/>
        <end position="72"/>
    </location>
</feature>
<feature type="region of interest" description="Disordered" evidence="1">
    <location>
        <begin position="26"/>
        <end position="98"/>
    </location>
</feature>
<evidence type="ECO:0000313" key="2">
    <source>
        <dbReference type="EMBL" id="TEB22457.1"/>
    </source>
</evidence>
<comment type="caution">
    <text evidence="2">The sequence shown here is derived from an EMBL/GenBank/DDBJ whole genome shotgun (WGS) entry which is preliminary data.</text>
</comment>
<protein>
    <submittedName>
        <fullName evidence="2">Uncharacterized protein</fullName>
    </submittedName>
</protein>
<sequence length="98" mass="10780">MSCTPALAFQAVTPTPHRAYSCKAILNPPATPQETTEPGRGEHGTGPDGGWEVWSQTRECTTVRRNDRESSTQKRTRMKAKAEVRKQAMTPGRTPADL</sequence>
<organism evidence="2 3">
    <name type="scientific">Coprinellus micaceus</name>
    <name type="common">Glistening ink-cap mushroom</name>
    <name type="synonym">Coprinus micaceus</name>
    <dbReference type="NCBI Taxonomy" id="71717"/>
    <lineage>
        <taxon>Eukaryota</taxon>
        <taxon>Fungi</taxon>
        <taxon>Dikarya</taxon>
        <taxon>Basidiomycota</taxon>
        <taxon>Agaricomycotina</taxon>
        <taxon>Agaricomycetes</taxon>
        <taxon>Agaricomycetidae</taxon>
        <taxon>Agaricales</taxon>
        <taxon>Agaricineae</taxon>
        <taxon>Psathyrellaceae</taxon>
        <taxon>Coprinellus</taxon>
    </lineage>
</organism>
<keyword evidence="3" id="KW-1185">Reference proteome</keyword>
<dbReference type="Proteomes" id="UP000298030">
    <property type="component" value="Unassembled WGS sequence"/>
</dbReference>
<dbReference type="AlphaFoldDB" id="A0A4Y7SKM8"/>
<evidence type="ECO:0000313" key="3">
    <source>
        <dbReference type="Proteomes" id="UP000298030"/>
    </source>
</evidence>
<accession>A0A4Y7SKM8</accession>
<name>A0A4Y7SKM8_COPMI</name>
<proteinExistence type="predicted"/>